<dbReference type="InterPro" id="IPR001451">
    <property type="entry name" value="Hexapep"/>
</dbReference>
<evidence type="ECO:0000259" key="2">
    <source>
        <dbReference type="Pfam" id="PF17836"/>
    </source>
</evidence>
<dbReference type="Gene3D" id="3.40.50.20">
    <property type="match status" value="1"/>
</dbReference>
<dbReference type="Pfam" id="PF17836">
    <property type="entry name" value="PglD_N"/>
    <property type="match status" value="1"/>
</dbReference>
<dbReference type="Proteomes" id="UP001165460">
    <property type="component" value="Unassembled WGS sequence"/>
</dbReference>
<dbReference type="Pfam" id="PF00132">
    <property type="entry name" value="Hexapep"/>
    <property type="match status" value="1"/>
</dbReference>
<evidence type="ECO:0000313" key="4">
    <source>
        <dbReference type="Proteomes" id="UP001165460"/>
    </source>
</evidence>
<reference evidence="3" key="1">
    <citation type="submission" date="2022-03" db="EMBL/GenBank/DDBJ databases">
        <authorList>
            <person name="Woo C.Y."/>
        </authorList>
    </citation>
    <scope>NUCLEOTIDE SEQUENCE</scope>
    <source>
        <strain evidence="3">CYS-01</strain>
    </source>
</reference>
<comment type="caution">
    <text evidence="3">The sequence shown here is derived from an EMBL/GenBank/DDBJ whole genome shotgun (WGS) entry which is preliminary data.</text>
</comment>
<sequence length="202" mass="21706">MKKDLILIGGGGHCKSCIDVIEYTEEFNIIGILDKKELTGNKILSYDIIGTDEDILKFKKCSFLITVGQIKSSAVRRNIYHNLVANELNLATVISPRAYVSKHASIGKGTIVMHDAMINSAVTVGYNCIINTKALIEHDTVVGNHCHISTAAVLNGNCKIGDDVFMGSNATLANQIIVTDEVIVGAGITVIKNINSKGIYTG</sequence>
<gene>
    <name evidence="3" type="ORF">MMF97_02225</name>
</gene>
<accession>A0ABS9ZSE1</accession>
<dbReference type="RefSeq" id="WP_243358462.1">
    <property type="nucleotide sequence ID" value="NZ_JALGBH010000001.1"/>
</dbReference>
<dbReference type="EMBL" id="JALGBH010000001">
    <property type="protein sequence ID" value="MCJ0741510.1"/>
    <property type="molecule type" value="Genomic_DNA"/>
</dbReference>
<dbReference type="SUPFAM" id="SSF51161">
    <property type="entry name" value="Trimeric LpxA-like enzymes"/>
    <property type="match status" value="1"/>
</dbReference>
<dbReference type="CDD" id="cd03360">
    <property type="entry name" value="LbH_AT_putative"/>
    <property type="match status" value="1"/>
</dbReference>
<dbReference type="InterPro" id="IPR041561">
    <property type="entry name" value="PglD_N"/>
</dbReference>
<feature type="domain" description="PglD N-terminal" evidence="2">
    <location>
        <begin position="4"/>
        <end position="83"/>
    </location>
</feature>
<dbReference type="InterPro" id="IPR011004">
    <property type="entry name" value="Trimer_LpxA-like_sf"/>
</dbReference>
<dbReference type="InterPro" id="IPR020019">
    <property type="entry name" value="AcTrfase_PglD-like"/>
</dbReference>
<evidence type="ECO:0000256" key="1">
    <source>
        <dbReference type="ARBA" id="ARBA00007274"/>
    </source>
</evidence>
<proteinExistence type="inferred from homology"/>
<dbReference type="PANTHER" id="PTHR43300:SF7">
    <property type="entry name" value="UDP-N-ACETYLBACILLOSAMINE N-ACETYLTRANSFERASE"/>
    <property type="match status" value="1"/>
</dbReference>
<dbReference type="NCBIfam" id="TIGR03570">
    <property type="entry name" value="NeuD_NnaD"/>
    <property type="match status" value="1"/>
</dbReference>
<dbReference type="Gene3D" id="2.160.10.10">
    <property type="entry name" value="Hexapeptide repeat proteins"/>
    <property type="match status" value="1"/>
</dbReference>
<comment type="similarity">
    <text evidence="1">Belongs to the transferase hexapeptide repeat family.</text>
</comment>
<organism evidence="3 4">
    <name type="scientific">Pedobacter montanisoli</name>
    <dbReference type="NCBI Taxonomy" id="2923277"/>
    <lineage>
        <taxon>Bacteria</taxon>
        <taxon>Pseudomonadati</taxon>
        <taxon>Bacteroidota</taxon>
        <taxon>Sphingobacteriia</taxon>
        <taxon>Sphingobacteriales</taxon>
        <taxon>Sphingobacteriaceae</taxon>
        <taxon>Pedobacter</taxon>
    </lineage>
</organism>
<dbReference type="InterPro" id="IPR050179">
    <property type="entry name" value="Trans_hexapeptide_repeat"/>
</dbReference>
<evidence type="ECO:0000313" key="3">
    <source>
        <dbReference type="EMBL" id="MCJ0741510.1"/>
    </source>
</evidence>
<name>A0ABS9ZSE1_9SPHI</name>
<protein>
    <submittedName>
        <fullName evidence="3">Acetyltransferase</fullName>
    </submittedName>
</protein>
<keyword evidence="4" id="KW-1185">Reference proteome</keyword>
<dbReference type="PANTHER" id="PTHR43300">
    <property type="entry name" value="ACETYLTRANSFERASE"/>
    <property type="match status" value="1"/>
</dbReference>